<comment type="caution">
    <text evidence="2">The sequence shown here is derived from an EMBL/GenBank/DDBJ whole genome shotgun (WGS) entry which is preliminary data.</text>
</comment>
<dbReference type="AlphaFoldDB" id="X1NRY1"/>
<feature type="non-terminal residue" evidence="2">
    <location>
        <position position="117"/>
    </location>
</feature>
<reference evidence="2" key="1">
    <citation type="journal article" date="2014" name="Front. Microbiol.">
        <title>High frequency of phylogenetically diverse reductive dehalogenase-homologous genes in deep subseafloor sedimentary metagenomes.</title>
        <authorList>
            <person name="Kawai M."/>
            <person name="Futagami T."/>
            <person name="Toyoda A."/>
            <person name="Takaki Y."/>
            <person name="Nishi S."/>
            <person name="Hori S."/>
            <person name="Arai W."/>
            <person name="Tsubouchi T."/>
            <person name="Morono Y."/>
            <person name="Uchiyama I."/>
            <person name="Ito T."/>
            <person name="Fujiyama A."/>
            <person name="Inagaki F."/>
            <person name="Takami H."/>
        </authorList>
    </citation>
    <scope>NUCLEOTIDE SEQUENCE</scope>
    <source>
        <strain evidence="2">Expedition CK06-06</strain>
    </source>
</reference>
<dbReference type="EMBL" id="BARV01023272">
    <property type="protein sequence ID" value="GAI29535.1"/>
    <property type="molecule type" value="Genomic_DNA"/>
</dbReference>
<gene>
    <name evidence="2" type="ORF">S06H3_38210</name>
</gene>
<dbReference type="InterPro" id="IPR041049">
    <property type="entry name" value="DUF5615"/>
</dbReference>
<accession>X1NRY1</accession>
<dbReference type="Pfam" id="PF18480">
    <property type="entry name" value="DUF5615"/>
    <property type="match status" value="1"/>
</dbReference>
<feature type="domain" description="DUF5615" evidence="1">
    <location>
        <begin position="3"/>
        <end position="111"/>
    </location>
</feature>
<evidence type="ECO:0000259" key="1">
    <source>
        <dbReference type="Pfam" id="PF18480"/>
    </source>
</evidence>
<organism evidence="2">
    <name type="scientific">marine sediment metagenome</name>
    <dbReference type="NCBI Taxonomy" id="412755"/>
    <lineage>
        <taxon>unclassified sequences</taxon>
        <taxon>metagenomes</taxon>
        <taxon>ecological metagenomes</taxon>
    </lineage>
</organism>
<name>X1NRY1_9ZZZZ</name>
<sequence>MVKFLADECTFDSTVEFLRNEGWDVTTVKEIGLRGAKDPEVLNKAQEMEAVLITRDSDFGDVRRFLPSAYQGVIVLKMTYRSSNEVHAVLRKMLREVKEDEFVGTLFVVDHNKWRTR</sequence>
<protein>
    <recommendedName>
        <fullName evidence="1">DUF5615 domain-containing protein</fullName>
    </recommendedName>
</protein>
<evidence type="ECO:0000313" key="2">
    <source>
        <dbReference type="EMBL" id="GAI29535.1"/>
    </source>
</evidence>
<proteinExistence type="predicted"/>